<dbReference type="EMBL" id="HBFL01000423">
    <property type="protein sequence ID" value="CAD8760272.1"/>
    <property type="molecule type" value="Transcribed_RNA"/>
</dbReference>
<feature type="transmembrane region" description="Helical" evidence="2">
    <location>
        <begin position="276"/>
        <end position="299"/>
    </location>
</feature>
<feature type="region of interest" description="Disordered" evidence="1">
    <location>
        <begin position="20"/>
        <end position="44"/>
    </location>
</feature>
<keyword evidence="2" id="KW-1133">Transmembrane helix</keyword>
<name>A0A7S0UET8_9STRA</name>
<evidence type="ECO:0000313" key="3">
    <source>
        <dbReference type="EMBL" id="CAD8760272.1"/>
    </source>
</evidence>
<feature type="region of interest" description="Disordered" evidence="1">
    <location>
        <begin position="137"/>
        <end position="187"/>
    </location>
</feature>
<keyword evidence="2" id="KW-0812">Transmembrane</keyword>
<keyword evidence="2" id="KW-0472">Membrane</keyword>
<reference evidence="3" key="1">
    <citation type="submission" date="2021-01" db="EMBL/GenBank/DDBJ databases">
        <authorList>
            <person name="Corre E."/>
            <person name="Pelletier E."/>
            <person name="Niang G."/>
            <person name="Scheremetjew M."/>
            <person name="Finn R."/>
            <person name="Kale V."/>
            <person name="Holt S."/>
            <person name="Cochrane G."/>
            <person name="Meng A."/>
            <person name="Brown T."/>
            <person name="Cohen L."/>
        </authorList>
    </citation>
    <scope>NUCLEOTIDE SEQUENCE</scope>
    <source>
        <strain evidence="3">UNC1205</strain>
    </source>
</reference>
<sequence>MKNSNLPTILSEGAITATVSAASTAPTEDEEASPSNSNCNCNSTYNNEDEQAALEAARHRHQAQNLVREHLENHSAHNPGASSDYVTWIATLHPENADITIDQRFFVPGNPWWTIYEDTKNNQIPVATAVPVSNVSETVREEEDLEQGSVGENLDPEQPLQQQPTKITTTSKTTTTSTSSSKQQQQPQNNDIPHWCCTCNPIALLVALAITLPAICAVVCCEMVALLCFHVPATLFYHSGQAFAPPNICTCLLYFMFMILYGAMSVADSCVLVASVIITESVGLVALVVGSLTGGCLWARNLQQSIRRSCHGIRVSFRRSEESSTTTTTTTTPSRGLCCCRRTKLSLERERKANREKSVKVVQIQQVRRAGESCH</sequence>
<evidence type="ECO:0000256" key="1">
    <source>
        <dbReference type="SAM" id="MobiDB-lite"/>
    </source>
</evidence>
<feature type="transmembrane region" description="Helical" evidence="2">
    <location>
        <begin position="243"/>
        <end position="264"/>
    </location>
</feature>
<protein>
    <submittedName>
        <fullName evidence="3">Uncharacterized protein</fullName>
    </submittedName>
</protein>
<feature type="compositionally biased region" description="Low complexity" evidence="1">
    <location>
        <begin position="161"/>
        <end position="187"/>
    </location>
</feature>
<feature type="compositionally biased region" description="Low complexity" evidence="1">
    <location>
        <begin position="33"/>
        <end position="44"/>
    </location>
</feature>
<dbReference type="AlphaFoldDB" id="A0A7S0UET8"/>
<proteinExistence type="predicted"/>
<feature type="transmembrane region" description="Helical" evidence="2">
    <location>
        <begin position="202"/>
        <end position="231"/>
    </location>
</feature>
<organism evidence="3">
    <name type="scientific">Pseudo-nitzschia delicatissima</name>
    <dbReference type="NCBI Taxonomy" id="44447"/>
    <lineage>
        <taxon>Eukaryota</taxon>
        <taxon>Sar</taxon>
        <taxon>Stramenopiles</taxon>
        <taxon>Ochrophyta</taxon>
        <taxon>Bacillariophyta</taxon>
        <taxon>Bacillariophyceae</taxon>
        <taxon>Bacillariophycidae</taxon>
        <taxon>Bacillariales</taxon>
        <taxon>Bacillariaceae</taxon>
        <taxon>Pseudo-nitzschia</taxon>
    </lineage>
</organism>
<gene>
    <name evidence="3" type="ORF">PDEL1432_LOCUS311</name>
</gene>
<evidence type="ECO:0000256" key="2">
    <source>
        <dbReference type="SAM" id="Phobius"/>
    </source>
</evidence>
<accession>A0A7S0UET8</accession>